<dbReference type="InterPro" id="IPR029016">
    <property type="entry name" value="GAF-like_dom_sf"/>
</dbReference>
<dbReference type="GO" id="GO:0000155">
    <property type="term" value="F:phosphorelay sensor kinase activity"/>
    <property type="evidence" value="ECO:0007669"/>
    <property type="project" value="InterPro"/>
</dbReference>
<dbReference type="PANTHER" id="PTHR42878:SF15">
    <property type="entry name" value="BACTERIOPHYTOCHROME"/>
    <property type="match status" value="1"/>
</dbReference>
<dbReference type="Proteomes" id="UP000464787">
    <property type="component" value="Chromosome"/>
</dbReference>
<dbReference type="PROSITE" id="PS50046">
    <property type="entry name" value="PHYTOCHROME_2"/>
    <property type="match status" value="1"/>
</dbReference>
<dbReference type="Pfam" id="PF00360">
    <property type="entry name" value="PHY"/>
    <property type="match status" value="1"/>
</dbReference>
<dbReference type="SMART" id="SM00387">
    <property type="entry name" value="HATPase_c"/>
    <property type="match status" value="1"/>
</dbReference>
<dbReference type="Pfam" id="PF02518">
    <property type="entry name" value="HATPase_c"/>
    <property type="match status" value="1"/>
</dbReference>
<dbReference type="GO" id="GO:0006355">
    <property type="term" value="P:regulation of DNA-templated transcription"/>
    <property type="evidence" value="ECO:0007669"/>
    <property type="project" value="InterPro"/>
</dbReference>
<keyword evidence="7" id="KW-0716">Sensory transduction</keyword>
<comment type="catalytic activity">
    <reaction evidence="1">
        <text>ATP + protein L-histidine = ADP + protein N-phospho-L-histidine.</text>
        <dbReference type="EC" id="2.7.13.3"/>
    </reaction>
</comment>
<evidence type="ECO:0000256" key="9">
    <source>
        <dbReference type="ARBA" id="ARBA00022777"/>
    </source>
</evidence>
<dbReference type="Pfam" id="PF01590">
    <property type="entry name" value="GAF"/>
    <property type="match status" value="1"/>
</dbReference>
<dbReference type="SUPFAM" id="SSF47384">
    <property type="entry name" value="Homodimeric domain of signal transducing histidine kinase"/>
    <property type="match status" value="1"/>
</dbReference>
<evidence type="ECO:0000256" key="6">
    <source>
        <dbReference type="ARBA" id="ARBA00022553"/>
    </source>
</evidence>
<feature type="domain" description="Phytochrome chromophore attachment site" evidence="12">
    <location>
        <begin position="128"/>
        <end position="285"/>
    </location>
</feature>
<evidence type="ECO:0000256" key="2">
    <source>
        <dbReference type="ARBA" id="ARBA00004429"/>
    </source>
</evidence>
<dbReference type="Gene3D" id="1.10.287.130">
    <property type="match status" value="1"/>
</dbReference>
<keyword evidence="9" id="KW-0418">Kinase</keyword>
<dbReference type="EMBL" id="CP047650">
    <property type="protein sequence ID" value="QHI99917.1"/>
    <property type="molecule type" value="Genomic_DNA"/>
</dbReference>
<proteinExistence type="inferred from homology"/>
<evidence type="ECO:0000256" key="11">
    <source>
        <dbReference type="ARBA" id="ARBA00023170"/>
    </source>
</evidence>
<evidence type="ECO:0000313" key="14">
    <source>
        <dbReference type="EMBL" id="QHI99917.1"/>
    </source>
</evidence>
<evidence type="ECO:0000256" key="8">
    <source>
        <dbReference type="ARBA" id="ARBA00022679"/>
    </source>
</evidence>
<dbReference type="KEGG" id="xyk:GT347_19180"/>
<evidence type="ECO:0000256" key="7">
    <source>
        <dbReference type="ARBA" id="ARBA00022606"/>
    </source>
</evidence>
<dbReference type="Gene3D" id="3.30.450.20">
    <property type="entry name" value="PAS domain"/>
    <property type="match status" value="1"/>
</dbReference>
<dbReference type="GO" id="GO:0009881">
    <property type="term" value="F:photoreceptor activity"/>
    <property type="evidence" value="ECO:0007669"/>
    <property type="project" value="UniProtKB-KW"/>
</dbReference>
<evidence type="ECO:0000256" key="10">
    <source>
        <dbReference type="ARBA" id="ARBA00022991"/>
    </source>
</evidence>
<keyword evidence="10" id="KW-0157">Chromophore</keyword>
<comment type="similarity">
    <text evidence="3">In the N-terminal section; belongs to the phytochrome family.</text>
</comment>
<keyword evidence="8" id="KW-0808">Transferase</keyword>
<dbReference type="SUPFAM" id="SSF55781">
    <property type="entry name" value="GAF domain-like"/>
    <property type="match status" value="2"/>
</dbReference>
<dbReference type="InterPro" id="IPR005467">
    <property type="entry name" value="His_kinase_dom"/>
</dbReference>
<dbReference type="InterPro" id="IPR003661">
    <property type="entry name" value="HisK_dim/P_dom"/>
</dbReference>
<evidence type="ECO:0000259" key="13">
    <source>
        <dbReference type="PROSITE" id="PS50109"/>
    </source>
</evidence>
<dbReference type="InterPro" id="IPR013654">
    <property type="entry name" value="PAS_2"/>
</dbReference>
<dbReference type="PANTHER" id="PTHR42878">
    <property type="entry name" value="TWO-COMPONENT HISTIDINE KINASE"/>
    <property type="match status" value="1"/>
</dbReference>
<dbReference type="InterPro" id="IPR016132">
    <property type="entry name" value="Phyto_chromo_attachment"/>
</dbReference>
<dbReference type="GO" id="GO:0000156">
    <property type="term" value="F:phosphorelay response regulator activity"/>
    <property type="evidence" value="ECO:0007669"/>
    <property type="project" value="TreeGrafter"/>
</dbReference>
<dbReference type="InterPro" id="IPR036890">
    <property type="entry name" value="HATPase_C_sf"/>
</dbReference>
<dbReference type="RefSeq" id="WP_160553728.1">
    <property type="nucleotide sequence ID" value="NZ_CP047650.1"/>
</dbReference>
<keyword evidence="11" id="KW-0675">Receptor</keyword>
<gene>
    <name evidence="14" type="ORF">GT347_19180</name>
</gene>
<evidence type="ECO:0000256" key="5">
    <source>
        <dbReference type="ARBA" id="ARBA00022543"/>
    </source>
</evidence>
<dbReference type="GO" id="GO:0007234">
    <property type="term" value="P:osmosensory signaling via phosphorelay pathway"/>
    <property type="evidence" value="ECO:0007669"/>
    <property type="project" value="TreeGrafter"/>
</dbReference>
<dbReference type="InterPro" id="IPR003018">
    <property type="entry name" value="GAF"/>
</dbReference>
<dbReference type="InterPro" id="IPR036097">
    <property type="entry name" value="HisK_dim/P_sf"/>
</dbReference>
<evidence type="ECO:0000256" key="1">
    <source>
        <dbReference type="ARBA" id="ARBA00000085"/>
    </source>
</evidence>
<dbReference type="SUPFAM" id="SSF55785">
    <property type="entry name" value="PYP-like sensor domain (PAS domain)"/>
    <property type="match status" value="1"/>
</dbReference>
<reference evidence="14 15" key="1">
    <citation type="submission" date="2020-01" db="EMBL/GenBank/DDBJ databases">
        <title>Genome sequencing of strain KACC 21265.</title>
        <authorList>
            <person name="Heo J."/>
            <person name="Kim S.-J."/>
            <person name="Kim J.-S."/>
            <person name="Hong S.-B."/>
            <person name="Kwon S.-W."/>
        </authorList>
    </citation>
    <scope>NUCLEOTIDE SEQUENCE [LARGE SCALE GENOMIC DNA]</scope>
    <source>
        <strain evidence="14 15">KACC 21265</strain>
    </source>
</reference>
<organism evidence="14 15">
    <name type="scientific">Xylophilus rhododendri</name>
    <dbReference type="NCBI Taxonomy" id="2697032"/>
    <lineage>
        <taxon>Bacteria</taxon>
        <taxon>Pseudomonadati</taxon>
        <taxon>Pseudomonadota</taxon>
        <taxon>Betaproteobacteria</taxon>
        <taxon>Burkholderiales</taxon>
        <taxon>Xylophilus</taxon>
    </lineage>
</organism>
<keyword evidence="6" id="KW-0597">Phosphoprotein</keyword>
<dbReference type="PROSITE" id="PS50109">
    <property type="entry name" value="HIS_KIN"/>
    <property type="match status" value="1"/>
</dbReference>
<dbReference type="InterPro" id="IPR035965">
    <property type="entry name" value="PAS-like_dom_sf"/>
</dbReference>
<dbReference type="InterPro" id="IPR043150">
    <property type="entry name" value="Phytochrome_PHY_sf"/>
</dbReference>
<dbReference type="InterPro" id="IPR001294">
    <property type="entry name" value="Phytochrome"/>
</dbReference>
<dbReference type="Gene3D" id="3.30.450.270">
    <property type="match status" value="1"/>
</dbReference>
<dbReference type="InterPro" id="IPR013515">
    <property type="entry name" value="Phytochrome_cen-reg"/>
</dbReference>
<protein>
    <recommendedName>
        <fullName evidence="4">histidine kinase</fullName>
        <ecNumber evidence="4">2.7.13.3</ecNumber>
    </recommendedName>
</protein>
<comment type="subcellular location">
    <subcellularLocation>
        <location evidence="2">Cell inner membrane</location>
        <topology evidence="2">Multi-pass membrane protein</topology>
    </subcellularLocation>
</comment>
<name>A0A857J872_9BURK</name>
<dbReference type="EC" id="2.7.13.3" evidence="4"/>
<accession>A0A857J872</accession>
<dbReference type="SMART" id="SM00388">
    <property type="entry name" value="HisKA"/>
    <property type="match status" value="1"/>
</dbReference>
<dbReference type="Pfam" id="PF00512">
    <property type="entry name" value="HisKA"/>
    <property type="match status" value="1"/>
</dbReference>
<dbReference type="InterPro" id="IPR050351">
    <property type="entry name" value="BphY/WalK/GraS-like"/>
</dbReference>
<evidence type="ECO:0000313" key="15">
    <source>
        <dbReference type="Proteomes" id="UP000464787"/>
    </source>
</evidence>
<dbReference type="InterPro" id="IPR003594">
    <property type="entry name" value="HATPase_dom"/>
</dbReference>
<dbReference type="CDD" id="cd00082">
    <property type="entry name" value="HisKA"/>
    <property type="match status" value="1"/>
</dbReference>
<keyword evidence="15" id="KW-1185">Reference proteome</keyword>
<dbReference type="FunFam" id="3.30.565.10:FF:000006">
    <property type="entry name" value="Sensor histidine kinase WalK"/>
    <property type="match status" value="1"/>
</dbReference>
<dbReference type="Gene3D" id="3.30.565.10">
    <property type="entry name" value="Histidine kinase-like ATPase, C-terminal domain"/>
    <property type="match status" value="1"/>
</dbReference>
<keyword evidence="5" id="KW-0600">Photoreceptor protein</keyword>
<dbReference type="Pfam" id="PF08446">
    <property type="entry name" value="PAS_2"/>
    <property type="match status" value="1"/>
</dbReference>
<dbReference type="SUPFAM" id="SSF55874">
    <property type="entry name" value="ATPase domain of HSP90 chaperone/DNA topoisomerase II/histidine kinase"/>
    <property type="match status" value="1"/>
</dbReference>
<dbReference type="GO" id="GO:0009584">
    <property type="term" value="P:detection of visible light"/>
    <property type="evidence" value="ECO:0007669"/>
    <property type="project" value="InterPro"/>
</dbReference>
<evidence type="ECO:0000256" key="3">
    <source>
        <dbReference type="ARBA" id="ARBA00006402"/>
    </source>
</evidence>
<dbReference type="GO" id="GO:0005886">
    <property type="term" value="C:plasma membrane"/>
    <property type="evidence" value="ECO:0007669"/>
    <property type="project" value="UniProtKB-SubCell"/>
</dbReference>
<dbReference type="AlphaFoldDB" id="A0A857J872"/>
<evidence type="ECO:0000256" key="4">
    <source>
        <dbReference type="ARBA" id="ARBA00012438"/>
    </source>
</evidence>
<feature type="domain" description="Histidine kinase" evidence="13">
    <location>
        <begin position="508"/>
        <end position="723"/>
    </location>
</feature>
<evidence type="ECO:0000259" key="12">
    <source>
        <dbReference type="PROSITE" id="PS50046"/>
    </source>
</evidence>
<sequence>MTLIADIAACDREPIRVPGAIQPHGRLLALHGRTLALQAWSGNWIDAADARAAAQALEPQRLHSLPAGQSAVSAGELRIAGAAWKAWAHRSDDAVIVEFEPAQPVSEEEPPIYVLARDLLPQLQSARSVPQLLDAAAEELRQLTGFGRCLIYRFDAEGHGEVLAESLAEGYDSYRGHHFPASDIPLQARDLYLLNRFRLIPDARYQAVPLMAEGGLEVGRIDLSLAHLRSVSPVHLEYMRNMGTLASMSVSIVVDGKLWGLASCHDHDPRYLPPDVRAACSHLGQLLSMQVEAKEAHAEVQSRLELRKLTLEMVAQLSDADASLRGLLGEAALMLRIARATGAAVVLDEQVWTVGDTPPEADLLPLAAWVADLGQDVYESDRLAHSYPDAAPWREVAAGVLALSISRVHRHVIFWFRPEIVRTITWAGDPRKESATDATGRMHPRLSFSSWTQEIAGRCESWTPAEVGAAGELRQALIAIVLRRAEEMAAVAGELGRVNKELEAFSYTVSHDLRAPMRHIAGYVDLVMEAEGQLLSPRAHRYLGHVKDAAAFAGLLVDALLDFSRMGRSALKVRPLNTQDLVNGLVRELERQEADRPIEWHIEAGLPRLDADPVLLQVAVRNLLANAVKYSRKRTPAVITVRSVRREDGVGLEVEDNGVGFQMQYVNKLFGVFQRLHKTEDFEGTGIGLANVKRIVERHGGSVWARGTPNAGATFGFVLPPRGETPAETPTENRT</sequence>
<dbReference type="GO" id="GO:0030295">
    <property type="term" value="F:protein kinase activator activity"/>
    <property type="evidence" value="ECO:0007669"/>
    <property type="project" value="TreeGrafter"/>
</dbReference>
<dbReference type="Gene3D" id="3.30.450.40">
    <property type="match status" value="1"/>
</dbReference>
<dbReference type="SMART" id="SM00065">
    <property type="entry name" value="GAF"/>
    <property type="match status" value="1"/>
</dbReference>
<dbReference type="PRINTS" id="PR01033">
    <property type="entry name" value="PHYTOCHROME"/>
</dbReference>